<evidence type="ECO:0000256" key="6">
    <source>
        <dbReference type="ARBA" id="ARBA00023180"/>
    </source>
</evidence>
<dbReference type="FunFam" id="2.10.25.10:FF:000166">
    <property type="entry name" value="laminin subunit gamma-1"/>
    <property type="match status" value="1"/>
</dbReference>
<dbReference type="Pfam" id="PF24973">
    <property type="entry name" value="EGF_LMN_ATRN"/>
    <property type="match status" value="1"/>
</dbReference>
<dbReference type="FunFam" id="2.10.25.10:FF:000048">
    <property type="entry name" value="Netrin 3"/>
    <property type="match status" value="1"/>
</dbReference>
<keyword evidence="5 8" id="KW-1015">Disulfide bond</keyword>
<evidence type="ECO:0000256" key="10">
    <source>
        <dbReference type="SAM" id="SignalP"/>
    </source>
</evidence>
<name>A0AA84Z6W9_9TREM</name>
<dbReference type="Gene3D" id="2.40.50.120">
    <property type="match status" value="1"/>
</dbReference>
<dbReference type="PANTHER" id="PTHR10574">
    <property type="entry name" value="NETRIN/LAMININ-RELATED"/>
    <property type="match status" value="1"/>
</dbReference>
<dbReference type="PROSITE" id="PS01248">
    <property type="entry name" value="EGF_LAM_1"/>
    <property type="match status" value="1"/>
</dbReference>
<feature type="compositionally biased region" description="Polar residues" evidence="9">
    <location>
        <begin position="553"/>
        <end position="563"/>
    </location>
</feature>
<evidence type="ECO:0000256" key="5">
    <source>
        <dbReference type="ARBA" id="ARBA00023157"/>
    </source>
</evidence>
<evidence type="ECO:0000259" key="12">
    <source>
        <dbReference type="PROSITE" id="PS50189"/>
    </source>
</evidence>
<comment type="caution">
    <text evidence="8">Lacks conserved residue(s) required for the propagation of feature annotation.</text>
</comment>
<dbReference type="InterPro" id="IPR050440">
    <property type="entry name" value="Laminin/Netrin_ECM"/>
</dbReference>
<feature type="compositionally biased region" description="Polar residues" evidence="9">
    <location>
        <begin position="750"/>
        <end position="788"/>
    </location>
</feature>
<evidence type="ECO:0000256" key="2">
    <source>
        <dbReference type="ARBA" id="ARBA00022525"/>
    </source>
</evidence>
<evidence type="ECO:0000256" key="3">
    <source>
        <dbReference type="ARBA" id="ARBA00022729"/>
    </source>
</evidence>
<dbReference type="SMART" id="SM00136">
    <property type="entry name" value="LamNT"/>
    <property type="match status" value="1"/>
</dbReference>
<feature type="disulfide bond" evidence="8">
    <location>
        <begin position="510"/>
        <end position="519"/>
    </location>
</feature>
<dbReference type="Gene3D" id="2.170.300.10">
    <property type="entry name" value="Tie2 ligand-binding domain superfamily"/>
    <property type="match status" value="1"/>
</dbReference>
<comment type="subcellular location">
    <subcellularLocation>
        <location evidence="1">Secreted</location>
    </subcellularLocation>
</comment>
<dbReference type="InterPro" id="IPR008993">
    <property type="entry name" value="TIMP-like_OB-fold"/>
</dbReference>
<evidence type="ECO:0000256" key="9">
    <source>
        <dbReference type="SAM" id="MobiDB-lite"/>
    </source>
</evidence>
<dbReference type="GO" id="GO:0009887">
    <property type="term" value="P:animal organ morphogenesis"/>
    <property type="evidence" value="ECO:0007669"/>
    <property type="project" value="TreeGrafter"/>
</dbReference>
<evidence type="ECO:0000313" key="16">
    <source>
        <dbReference type="WBParaSite" id="SMRG1_15610.5"/>
    </source>
</evidence>
<dbReference type="SMART" id="SM00180">
    <property type="entry name" value="EGF_Lam"/>
    <property type="match status" value="3"/>
</dbReference>
<dbReference type="Gene3D" id="2.60.120.260">
    <property type="entry name" value="Galactose-binding domain-like"/>
    <property type="match status" value="1"/>
</dbReference>
<dbReference type="AlphaFoldDB" id="A0AA84Z6W9"/>
<dbReference type="Proteomes" id="UP000050790">
    <property type="component" value="Unassembled WGS sequence"/>
</dbReference>
<dbReference type="GO" id="GO:0009888">
    <property type="term" value="P:tissue development"/>
    <property type="evidence" value="ECO:0007669"/>
    <property type="project" value="TreeGrafter"/>
</dbReference>
<dbReference type="GO" id="GO:0005576">
    <property type="term" value="C:extracellular region"/>
    <property type="evidence" value="ECO:0007669"/>
    <property type="project" value="UniProtKB-SubCell"/>
</dbReference>
<dbReference type="SUPFAM" id="SSF50242">
    <property type="entry name" value="TIMP-like"/>
    <property type="match status" value="1"/>
</dbReference>
<keyword evidence="6" id="KW-0325">Glycoprotein</keyword>
<feature type="domain" description="Laminin N-terminal" evidence="13">
    <location>
        <begin position="59"/>
        <end position="351"/>
    </location>
</feature>
<dbReference type="Pfam" id="PF01759">
    <property type="entry name" value="NTR"/>
    <property type="match status" value="1"/>
</dbReference>
<feature type="compositionally biased region" description="Low complexity" evidence="9">
    <location>
        <begin position="795"/>
        <end position="805"/>
    </location>
</feature>
<dbReference type="Pfam" id="PF00053">
    <property type="entry name" value="EGF_laminin"/>
    <property type="match status" value="2"/>
</dbReference>
<dbReference type="PROSITE" id="PS51117">
    <property type="entry name" value="LAMININ_NTER"/>
    <property type="match status" value="1"/>
</dbReference>
<dbReference type="PROSITE" id="PS50189">
    <property type="entry name" value="NTR"/>
    <property type="match status" value="1"/>
</dbReference>
<dbReference type="InterPro" id="IPR001134">
    <property type="entry name" value="Netrin_domain"/>
</dbReference>
<dbReference type="SUPFAM" id="SSF57196">
    <property type="entry name" value="EGF/Laminin"/>
    <property type="match status" value="3"/>
</dbReference>
<dbReference type="GO" id="GO:0005604">
    <property type="term" value="C:basement membrane"/>
    <property type="evidence" value="ECO:0007669"/>
    <property type="project" value="TreeGrafter"/>
</dbReference>
<dbReference type="CDD" id="cd00055">
    <property type="entry name" value="EGF_Lam"/>
    <property type="match status" value="3"/>
</dbReference>
<feature type="region of interest" description="Disordered" evidence="9">
    <location>
        <begin position="716"/>
        <end position="738"/>
    </location>
</feature>
<evidence type="ECO:0000259" key="11">
    <source>
        <dbReference type="PROSITE" id="PS50027"/>
    </source>
</evidence>
<dbReference type="PANTHER" id="PTHR10574:SF365">
    <property type="entry name" value="NETRIN-A-RELATED"/>
    <property type="match status" value="1"/>
</dbReference>
<evidence type="ECO:0000313" key="15">
    <source>
        <dbReference type="WBParaSite" id="SMRG1_15610.2"/>
    </source>
</evidence>
<proteinExistence type="predicted"/>
<accession>A0AA84Z6W9</accession>
<feature type="domain" description="Laminin EGF-like" evidence="11">
    <location>
        <begin position="488"/>
        <end position="538"/>
    </location>
</feature>
<sequence length="839" mass="95528">MLPILIISWIVFSFSHICIHSNNLNPHSDLNQKHYIEEKDSNIKVIYEATRSVCYNKGQAIECSPPFTNIAESVDIKATSTCGQFDQSEEICKYVMGHEKCETCGKGEKFGTHLLTDRHQMNNETCWISGSVLPGDTVNLTLSLGKRFEVYYISLQPCGQLPDSIALYKSSDFGVTWKPWQYFSTDCYRAFHLPTSNEHNAQISLANIQEVLCVALKSQDVHDNSGRSSNVIAFSTTIGRPSMQPWSSALIDWMTMTDLRISLMRFPEYRDEVQYDSNGLFLNPSLLKQTNVFRVSGNTGIGGYGTNPVLSEAGTLDMSQHLYQSDMHYSKTPKIKTPVHFSFSDLSIGGRCKCNGHANRCVRDRIVGTAITTDNNGQTKSQWGPLRCDCQHNTEGTDCERCSPGYLDRPWARGTSESANECKRCDCNLHSNSCVFSNQLYLMSMKVSGGVCQDCQHNTVGRRCHNCVTGYYRDWTKPVSHDQVCLECRCHPIGSIANQHCDRKTGQCPCKPGVVGQACNRCQEGYKQTRLPDAPCNKAMEHYAHRRKDNDQTSHSTKSQLSKPETDINCPPCERSKKRIRFKKFCRCEAVFRGIVKSRTIHGDLMRLEVDIQNTWRITGAAEHLLPKTASPNLPAYRVWLRIKNNSADKRHSRCLCPNLQVGQSYLFITRSHQVPYGDRMELLLDTHSVVLKWRESWRRRLSKFVRRAARESCDSEKNSVVDDDNIDDSNNDKLKRTRQVQRLRLGSDYYSSNNQVNQHNRIQSHTSPSTLSSNYQLNRLRSPTKLPSNKLKKQISQSSIISDPHSSKEVSLNYPHDDKDKFQYITNKNMYSSFYSNQ</sequence>
<organism evidence="14 16">
    <name type="scientific">Schistosoma margrebowiei</name>
    <dbReference type="NCBI Taxonomy" id="48269"/>
    <lineage>
        <taxon>Eukaryota</taxon>
        <taxon>Metazoa</taxon>
        <taxon>Spiralia</taxon>
        <taxon>Lophotrochozoa</taxon>
        <taxon>Platyhelminthes</taxon>
        <taxon>Trematoda</taxon>
        <taxon>Digenea</taxon>
        <taxon>Strigeidida</taxon>
        <taxon>Schistosomatoidea</taxon>
        <taxon>Schistosomatidae</taxon>
        <taxon>Schistosoma</taxon>
    </lineage>
</organism>
<dbReference type="InterPro" id="IPR008211">
    <property type="entry name" value="Laminin_N"/>
</dbReference>
<evidence type="ECO:0000256" key="4">
    <source>
        <dbReference type="ARBA" id="ARBA00022737"/>
    </source>
</evidence>
<dbReference type="PROSITE" id="PS50027">
    <property type="entry name" value="EGF_LAM_2"/>
    <property type="match status" value="1"/>
</dbReference>
<keyword evidence="4" id="KW-0677">Repeat</keyword>
<reference evidence="15 16" key="1">
    <citation type="submission" date="2023-11" db="UniProtKB">
        <authorList>
            <consortium name="WormBaseParasite"/>
        </authorList>
    </citation>
    <scope>IDENTIFICATION</scope>
</reference>
<dbReference type="GO" id="GO:0008045">
    <property type="term" value="P:motor neuron axon guidance"/>
    <property type="evidence" value="ECO:0007669"/>
    <property type="project" value="TreeGrafter"/>
</dbReference>
<evidence type="ECO:0000313" key="14">
    <source>
        <dbReference type="Proteomes" id="UP000050790"/>
    </source>
</evidence>
<feature type="disulfide bond" evidence="8">
    <location>
        <begin position="522"/>
        <end position="536"/>
    </location>
</feature>
<dbReference type="WBParaSite" id="SMRG1_15610.2">
    <property type="protein sequence ID" value="SMRG1_15610.2"/>
    <property type="gene ID" value="SMRG1_15610"/>
</dbReference>
<evidence type="ECO:0000256" key="8">
    <source>
        <dbReference type="PROSITE-ProRule" id="PRU00460"/>
    </source>
</evidence>
<feature type="region of interest" description="Disordered" evidence="9">
    <location>
        <begin position="545"/>
        <end position="565"/>
    </location>
</feature>
<protein>
    <recommendedName>
        <fullName evidence="17">Netrin-1</fullName>
    </recommendedName>
</protein>
<evidence type="ECO:0000259" key="13">
    <source>
        <dbReference type="PROSITE" id="PS51117"/>
    </source>
</evidence>
<evidence type="ECO:0000256" key="7">
    <source>
        <dbReference type="ARBA" id="ARBA00023292"/>
    </source>
</evidence>
<keyword evidence="3 10" id="KW-0732">Signal</keyword>
<keyword evidence="7 8" id="KW-0424">Laminin EGF-like domain</keyword>
<feature type="signal peptide" evidence="10">
    <location>
        <begin position="1"/>
        <end position="21"/>
    </location>
</feature>
<dbReference type="GO" id="GO:0016358">
    <property type="term" value="P:dendrite development"/>
    <property type="evidence" value="ECO:0007669"/>
    <property type="project" value="TreeGrafter"/>
</dbReference>
<dbReference type="InterPro" id="IPR002049">
    <property type="entry name" value="LE_dom"/>
</dbReference>
<dbReference type="Gene3D" id="2.10.25.10">
    <property type="entry name" value="Laminin"/>
    <property type="match status" value="1"/>
</dbReference>
<dbReference type="InterPro" id="IPR018933">
    <property type="entry name" value="Netrin_module_non-TIMP"/>
</dbReference>
<evidence type="ECO:0008006" key="17">
    <source>
        <dbReference type="Google" id="ProtNLM"/>
    </source>
</evidence>
<feature type="chain" id="PRO_5041589261" description="Netrin-1" evidence="10">
    <location>
        <begin position="22"/>
        <end position="839"/>
    </location>
</feature>
<dbReference type="WBParaSite" id="SMRG1_15610.5">
    <property type="protein sequence ID" value="SMRG1_15610.5"/>
    <property type="gene ID" value="SMRG1_15610"/>
</dbReference>
<evidence type="ECO:0000256" key="1">
    <source>
        <dbReference type="ARBA" id="ARBA00004613"/>
    </source>
</evidence>
<dbReference type="Pfam" id="PF00055">
    <property type="entry name" value="Laminin_N"/>
    <property type="match status" value="1"/>
</dbReference>
<keyword evidence="2" id="KW-0964">Secreted</keyword>
<feature type="domain" description="NTR" evidence="12">
    <location>
        <begin position="570"/>
        <end position="714"/>
    </location>
</feature>
<feature type="region of interest" description="Disordered" evidence="9">
    <location>
        <begin position="750"/>
        <end position="816"/>
    </location>
</feature>
<dbReference type="InterPro" id="IPR056863">
    <property type="entry name" value="LMN_ATRN_NET-like_EGF"/>
</dbReference>